<dbReference type="AlphaFoldDB" id="E9DE64"/>
<dbReference type="EMBL" id="GL636501">
    <property type="protein sequence ID" value="EFW15418.1"/>
    <property type="molecule type" value="Genomic_DNA"/>
</dbReference>
<dbReference type="VEuPathDB" id="FungiDB:CPSG_07855"/>
<protein>
    <submittedName>
        <fullName evidence="1">Predicted protein</fullName>
    </submittedName>
</protein>
<reference evidence="2" key="1">
    <citation type="journal article" date="2010" name="Genome Res.">
        <title>Population genomic sequencing of Coccidioides fungi reveals recent hybridization and transposon control.</title>
        <authorList>
            <person name="Neafsey D.E."/>
            <person name="Barker B.M."/>
            <person name="Sharpton T.J."/>
            <person name="Stajich J.E."/>
            <person name="Park D.J."/>
            <person name="Whiston E."/>
            <person name="Hung C.-Y."/>
            <person name="McMahan C."/>
            <person name="White J."/>
            <person name="Sykes S."/>
            <person name="Heiman D."/>
            <person name="Young S."/>
            <person name="Zeng Q."/>
            <person name="Abouelleil A."/>
            <person name="Aftuck L."/>
            <person name="Bessette D."/>
            <person name="Brown A."/>
            <person name="FitzGerald M."/>
            <person name="Lui A."/>
            <person name="Macdonald J.P."/>
            <person name="Priest M."/>
            <person name="Orbach M.J."/>
            <person name="Galgiani J.N."/>
            <person name="Kirkland T.N."/>
            <person name="Cole G.T."/>
            <person name="Birren B.W."/>
            <person name="Henn M.R."/>
            <person name="Taylor J.W."/>
            <person name="Rounsley S.D."/>
        </authorList>
    </citation>
    <scope>NUCLEOTIDE SEQUENCE [LARGE SCALE GENOMIC DNA]</scope>
    <source>
        <strain evidence="2">RMSCC 757 / Silveira</strain>
    </source>
</reference>
<dbReference type="HOGENOM" id="CLU_2183702_0_0_1"/>
<proteinExistence type="predicted"/>
<sequence>MLWVPALVPDPVIGPNPHGFSPVGVEERGDDEHLEPIMNVPRGPRSSPGRSKRTLYGSLLGNLDADSLALEPVITTGASLRNSECPRDAVFPDIKIRPASGVGFHWSTF</sequence>
<evidence type="ECO:0000313" key="1">
    <source>
        <dbReference type="EMBL" id="EFW15418.1"/>
    </source>
</evidence>
<organism evidence="2">
    <name type="scientific">Coccidioides posadasii (strain RMSCC 757 / Silveira)</name>
    <name type="common">Valley fever fungus</name>
    <dbReference type="NCBI Taxonomy" id="443226"/>
    <lineage>
        <taxon>Eukaryota</taxon>
        <taxon>Fungi</taxon>
        <taxon>Dikarya</taxon>
        <taxon>Ascomycota</taxon>
        <taxon>Pezizomycotina</taxon>
        <taxon>Eurotiomycetes</taxon>
        <taxon>Eurotiomycetidae</taxon>
        <taxon>Onygenales</taxon>
        <taxon>Onygenaceae</taxon>
        <taxon>Coccidioides</taxon>
    </lineage>
</organism>
<reference evidence="2" key="2">
    <citation type="submission" date="2010-03" db="EMBL/GenBank/DDBJ databases">
        <title>The genome sequence of Coccidioides posadasii strain Silveira.</title>
        <authorList>
            <consortium name="The Broad Institute Genome Sequencing Center for Infectious Disease"/>
            <person name="Neafsey D."/>
            <person name="Orbach M."/>
            <person name="Henn M.R."/>
            <person name="Cole G.T."/>
            <person name="Galgiani J."/>
            <person name="Gardner M.J."/>
            <person name="Kirkland T.N."/>
            <person name="Taylor J.W."/>
            <person name="Young S.K."/>
            <person name="Zeng Q."/>
            <person name="Koehrsen M."/>
            <person name="Alvarado L."/>
            <person name="Berlin A."/>
            <person name="Borenstein D."/>
            <person name="Chapman S.B."/>
            <person name="Chen Z."/>
            <person name="Engels R."/>
            <person name="Freedman E."/>
            <person name="Gellesch M."/>
            <person name="Goldberg J."/>
            <person name="Griggs A."/>
            <person name="Gujja S."/>
            <person name="Heilman E."/>
            <person name="Heiman D."/>
            <person name="Howarth C."/>
            <person name="Jen D."/>
            <person name="Larson L."/>
            <person name="Mehta T."/>
            <person name="Neiman D."/>
            <person name="Park D."/>
            <person name="Pearson M."/>
            <person name="Richards J."/>
            <person name="Roberts A."/>
            <person name="Saif S."/>
            <person name="Shea T."/>
            <person name="Shenoy N."/>
            <person name="Sisk P."/>
            <person name="Stolte C."/>
            <person name="Sykes S."/>
            <person name="Walk T."/>
            <person name="White J."/>
            <person name="Yandava C."/>
            <person name="Haas B."/>
            <person name="Nusbaum C."/>
            <person name="Birren B."/>
        </authorList>
    </citation>
    <scope>NUCLEOTIDE SEQUENCE [LARGE SCALE GENOMIC DNA]</scope>
    <source>
        <strain evidence="2">RMSCC 757 / Silveira</strain>
    </source>
</reference>
<gene>
    <name evidence="1" type="ORF">CPSG_07855</name>
</gene>
<name>E9DE64_COCPS</name>
<dbReference type="Proteomes" id="UP000002497">
    <property type="component" value="Unassembled WGS sequence"/>
</dbReference>
<keyword evidence="2" id="KW-1185">Reference proteome</keyword>
<evidence type="ECO:0000313" key="2">
    <source>
        <dbReference type="Proteomes" id="UP000002497"/>
    </source>
</evidence>
<accession>E9DE64</accession>